<protein>
    <recommendedName>
        <fullName evidence="2">Lipase domain-containing protein</fullName>
    </recommendedName>
</protein>
<evidence type="ECO:0000313" key="4">
    <source>
        <dbReference type="Proteomes" id="UP000708208"/>
    </source>
</evidence>
<feature type="non-terminal residue" evidence="3">
    <location>
        <position position="1"/>
    </location>
</feature>
<organism evidence="3 4">
    <name type="scientific">Allacma fusca</name>
    <dbReference type="NCBI Taxonomy" id="39272"/>
    <lineage>
        <taxon>Eukaryota</taxon>
        <taxon>Metazoa</taxon>
        <taxon>Ecdysozoa</taxon>
        <taxon>Arthropoda</taxon>
        <taxon>Hexapoda</taxon>
        <taxon>Collembola</taxon>
        <taxon>Symphypleona</taxon>
        <taxon>Sminthuridae</taxon>
        <taxon>Allacma</taxon>
    </lineage>
</organism>
<dbReference type="EMBL" id="CAJVCH010469680">
    <property type="protein sequence ID" value="CAG7820119.1"/>
    <property type="molecule type" value="Genomic_DNA"/>
</dbReference>
<feature type="domain" description="Lipase" evidence="2">
    <location>
        <begin position="8"/>
        <end position="132"/>
    </location>
</feature>
<dbReference type="PANTHER" id="PTHR11610">
    <property type="entry name" value="LIPASE"/>
    <property type="match status" value="1"/>
</dbReference>
<gene>
    <name evidence="3" type="ORF">AFUS01_LOCUS30525</name>
</gene>
<reference evidence="3" key="1">
    <citation type="submission" date="2021-06" db="EMBL/GenBank/DDBJ databases">
        <authorList>
            <person name="Hodson N. C."/>
            <person name="Mongue J. A."/>
            <person name="Jaron S. K."/>
        </authorList>
    </citation>
    <scope>NUCLEOTIDE SEQUENCE</scope>
</reference>
<evidence type="ECO:0000259" key="2">
    <source>
        <dbReference type="Pfam" id="PF00151"/>
    </source>
</evidence>
<evidence type="ECO:0000256" key="1">
    <source>
        <dbReference type="RuleBase" id="RU004262"/>
    </source>
</evidence>
<dbReference type="GO" id="GO:0005615">
    <property type="term" value="C:extracellular space"/>
    <property type="evidence" value="ECO:0007669"/>
    <property type="project" value="TreeGrafter"/>
</dbReference>
<name>A0A8J2KVV4_9HEXA</name>
<dbReference type="GO" id="GO:0016042">
    <property type="term" value="P:lipid catabolic process"/>
    <property type="evidence" value="ECO:0007669"/>
    <property type="project" value="TreeGrafter"/>
</dbReference>
<comment type="caution">
    <text evidence="3">The sequence shown here is derived from an EMBL/GenBank/DDBJ whole genome shotgun (WGS) entry which is preliminary data.</text>
</comment>
<comment type="similarity">
    <text evidence="1">Belongs to the AB hydrolase superfamily. Lipase family.</text>
</comment>
<proteinExistence type="inferred from homology"/>
<accession>A0A8J2KVV4</accession>
<dbReference type="Proteomes" id="UP000708208">
    <property type="component" value="Unassembled WGS sequence"/>
</dbReference>
<dbReference type="GO" id="GO:0016298">
    <property type="term" value="F:lipase activity"/>
    <property type="evidence" value="ECO:0007669"/>
    <property type="project" value="InterPro"/>
</dbReference>
<dbReference type="AlphaFoldDB" id="A0A8J2KVV4"/>
<dbReference type="InterPro" id="IPR013818">
    <property type="entry name" value="Lipase"/>
</dbReference>
<dbReference type="OrthoDB" id="199913at2759"/>
<evidence type="ECO:0000313" key="3">
    <source>
        <dbReference type="EMBL" id="CAG7820119.1"/>
    </source>
</evidence>
<dbReference type="Pfam" id="PF00151">
    <property type="entry name" value="Lipase"/>
    <property type="match status" value="1"/>
</dbReference>
<sequence>ITCFNFIGLDPAGPLFTAGSASTLAPGDADFTDAIYSDSGNLGHKSALAQVNFFPNGGAHPQPGCDGQETICSHSASAKYFIQSIRSNSIKGYKCASYAAFQRGECGLQATHTFGHHAQANSNTGNYYLNIQPVNFSGKYTC</sequence>
<keyword evidence="4" id="KW-1185">Reference proteome</keyword>
<dbReference type="InterPro" id="IPR000734">
    <property type="entry name" value="TAG_lipase"/>
</dbReference>